<evidence type="ECO:0008006" key="4">
    <source>
        <dbReference type="Google" id="ProtNLM"/>
    </source>
</evidence>
<keyword evidence="3" id="KW-1185">Reference proteome</keyword>
<accession>A0AAV2RH46</accession>
<feature type="coiled-coil region" evidence="1">
    <location>
        <begin position="71"/>
        <end position="126"/>
    </location>
</feature>
<proteinExistence type="predicted"/>
<evidence type="ECO:0000313" key="2">
    <source>
        <dbReference type="EMBL" id="CAL4124600.1"/>
    </source>
</evidence>
<sequence length="255" mass="29835">GQEPVEAELKIKMINDSNLKGQRPVEAEMKDSDSNLVGIANGEFVLLSKQISFDNEVTIETEKNNEIKGHDKKDELNIENKEIENKEIENKEIENKEIENKEIENKEIENKEIENKEIENKEIENKESDKSEVKLDNAEDIRKIFKEINEKETNESENKNIFKINKNNVNVGVTPKKRVLRNCSKIRNKTKKEELKVKDDNKCNDCKKEAVKGWIDCDVCKHWICEDCSNLKKANIQEQVAKFTRMFKNVFFFLQ</sequence>
<protein>
    <recommendedName>
        <fullName evidence="4">B box-type domain-containing protein</fullName>
    </recommendedName>
</protein>
<dbReference type="Proteomes" id="UP001497623">
    <property type="component" value="Unassembled WGS sequence"/>
</dbReference>
<reference evidence="2 3" key="1">
    <citation type="submission" date="2024-05" db="EMBL/GenBank/DDBJ databases">
        <authorList>
            <person name="Wallberg A."/>
        </authorList>
    </citation>
    <scope>NUCLEOTIDE SEQUENCE [LARGE SCALE GENOMIC DNA]</scope>
</reference>
<name>A0AAV2RH46_MEGNR</name>
<gene>
    <name evidence="2" type="ORF">MNOR_LOCUS24637</name>
</gene>
<keyword evidence="1" id="KW-0175">Coiled coil</keyword>
<comment type="caution">
    <text evidence="2">The sequence shown here is derived from an EMBL/GenBank/DDBJ whole genome shotgun (WGS) entry which is preliminary data.</text>
</comment>
<organism evidence="2 3">
    <name type="scientific">Meganyctiphanes norvegica</name>
    <name type="common">Northern krill</name>
    <name type="synonym">Thysanopoda norvegica</name>
    <dbReference type="NCBI Taxonomy" id="48144"/>
    <lineage>
        <taxon>Eukaryota</taxon>
        <taxon>Metazoa</taxon>
        <taxon>Ecdysozoa</taxon>
        <taxon>Arthropoda</taxon>
        <taxon>Crustacea</taxon>
        <taxon>Multicrustacea</taxon>
        <taxon>Malacostraca</taxon>
        <taxon>Eumalacostraca</taxon>
        <taxon>Eucarida</taxon>
        <taxon>Euphausiacea</taxon>
        <taxon>Euphausiidae</taxon>
        <taxon>Meganyctiphanes</taxon>
    </lineage>
</organism>
<evidence type="ECO:0000313" key="3">
    <source>
        <dbReference type="Proteomes" id="UP001497623"/>
    </source>
</evidence>
<dbReference type="AlphaFoldDB" id="A0AAV2RH46"/>
<dbReference type="EMBL" id="CAXKWB010022773">
    <property type="protein sequence ID" value="CAL4124600.1"/>
    <property type="molecule type" value="Genomic_DNA"/>
</dbReference>
<feature type="non-terminal residue" evidence="2">
    <location>
        <position position="1"/>
    </location>
</feature>
<evidence type="ECO:0000256" key="1">
    <source>
        <dbReference type="SAM" id="Coils"/>
    </source>
</evidence>